<organism evidence="3 4">
    <name type="scientific">Roridomyces roridus</name>
    <dbReference type="NCBI Taxonomy" id="1738132"/>
    <lineage>
        <taxon>Eukaryota</taxon>
        <taxon>Fungi</taxon>
        <taxon>Dikarya</taxon>
        <taxon>Basidiomycota</taxon>
        <taxon>Agaricomycotina</taxon>
        <taxon>Agaricomycetes</taxon>
        <taxon>Agaricomycetidae</taxon>
        <taxon>Agaricales</taxon>
        <taxon>Marasmiineae</taxon>
        <taxon>Mycenaceae</taxon>
        <taxon>Roridomyces</taxon>
    </lineage>
</organism>
<comment type="caution">
    <text evidence="3">The sequence shown here is derived from an EMBL/GenBank/DDBJ whole genome shotgun (WGS) entry which is preliminary data.</text>
</comment>
<dbReference type="PANTHER" id="PTHR14218">
    <property type="entry name" value="PROTEASE S8 TRIPEPTIDYL PEPTIDASE I CLN2"/>
    <property type="match status" value="1"/>
</dbReference>
<protein>
    <submittedName>
        <fullName evidence="3">Pro-kumamolisin, activation domain-containing protein</fullName>
    </submittedName>
</protein>
<dbReference type="CDD" id="cd11377">
    <property type="entry name" value="Pro-peptidase_S53"/>
    <property type="match status" value="1"/>
</dbReference>
<dbReference type="AlphaFoldDB" id="A0AAD7AYI6"/>
<dbReference type="SUPFAM" id="SSF54897">
    <property type="entry name" value="Protease propeptides/inhibitors"/>
    <property type="match status" value="1"/>
</dbReference>
<gene>
    <name evidence="3" type="ORF">FB45DRAFT_1070921</name>
</gene>
<name>A0AAD7AYI6_9AGAR</name>
<dbReference type="GO" id="GO:0008240">
    <property type="term" value="F:tripeptidyl-peptidase activity"/>
    <property type="evidence" value="ECO:0007669"/>
    <property type="project" value="TreeGrafter"/>
</dbReference>
<reference evidence="3" key="1">
    <citation type="submission" date="2023-03" db="EMBL/GenBank/DDBJ databases">
        <title>Massive genome expansion in bonnet fungi (Mycena s.s.) driven by repeated elements and novel gene families across ecological guilds.</title>
        <authorList>
            <consortium name="Lawrence Berkeley National Laboratory"/>
            <person name="Harder C.B."/>
            <person name="Miyauchi S."/>
            <person name="Viragh M."/>
            <person name="Kuo A."/>
            <person name="Thoen E."/>
            <person name="Andreopoulos B."/>
            <person name="Lu D."/>
            <person name="Skrede I."/>
            <person name="Drula E."/>
            <person name="Henrissat B."/>
            <person name="Morin E."/>
            <person name="Kohler A."/>
            <person name="Barry K."/>
            <person name="LaButti K."/>
            <person name="Morin E."/>
            <person name="Salamov A."/>
            <person name="Lipzen A."/>
            <person name="Mereny Z."/>
            <person name="Hegedus B."/>
            <person name="Baldrian P."/>
            <person name="Stursova M."/>
            <person name="Weitz H."/>
            <person name="Taylor A."/>
            <person name="Grigoriev I.V."/>
            <person name="Nagy L.G."/>
            <person name="Martin F."/>
            <person name="Kauserud H."/>
        </authorList>
    </citation>
    <scope>NUCLEOTIDE SEQUENCE</scope>
    <source>
        <strain evidence="3">9284</strain>
    </source>
</reference>
<dbReference type="Pfam" id="PF09286">
    <property type="entry name" value="Pro-kuma_activ"/>
    <property type="match status" value="1"/>
</dbReference>
<feature type="region of interest" description="Disordered" evidence="1">
    <location>
        <begin position="1"/>
        <end position="20"/>
    </location>
</feature>
<accession>A0AAD7AYI6</accession>
<dbReference type="SMART" id="SM00944">
    <property type="entry name" value="Pro-kuma_activ"/>
    <property type="match status" value="1"/>
</dbReference>
<evidence type="ECO:0000313" key="4">
    <source>
        <dbReference type="Proteomes" id="UP001221142"/>
    </source>
</evidence>
<feature type="domain" description="Peptidase S53 activation" evidence="2">
    <location>
        <begin position="58"/>
        <end position="195"/>
    </location>
</feature>
<dbReference type="EMBL" id="JARKIF010000122">
    <property type="protein sequence ID" value="KAJ7603895.1"/>
    <property type="molecule type" value="Genomic_DNA"/>
</dbReference>
<evidence type="ECO:0000259" key="2">
    <source>
        <dbReference type="SMART" id="SM00944"/>
    </source>
</evidence>
<keyword evidence="4" id="KW-1185">Reference proteome</keyword>
<evidence type="ECO:0000256" key="1">
    <source>
        <dbReference type="SAM" id="MobiDB-lite"/>
    </source>
</evidence>
<dbReference type="Proteomes" id="UP001221142">
    <property type="component" value="Unassembled WGS sequence"/>
</dbReference>
<dbReference type="InterPro" id="IPR050819">
    <property type="entry name" value="Tripeptidyl-peptidase_I"/>
</dbReference>
<dbReference type="InterPro" id="IPR015366">
    <property type="entry name" value="S53_propep"/>
</dbReference>
<sequence>MVGLHNPYPDPVLAHTPGVNPPGNPHIRDERQRLHITGAALNELPQLLRLRRSRSAAPAGFIYEGTAPESDQLTLRLALAGKNISGLHDTLTAISTPGHVAFRRWLSADEVKEFVKPSSETLAAFENFTSANGLSATSTSPHGNWVSVNMPYFKIKATKEPWPNGGGSSSTLIGCEVVTVTLPVSLGQSLGLEELPYTCLRPLIKDYWQAMGTFAMLVVTTSLTKGFTTNPLEIGFLGPELLNRHQAIIQSNFQLHLQH</sequence>
<proteinExistence type="predicted"/>
<dbReference type="GO" id="GO:0006508">
    <property type="term" value="P:proteolysis"/>
    <property type="evidence" value="ECO:0007669"/>
    <property type="project" value="TreeGrafter"/>
</dbReference>
<dbReference type="PANTHER" id="PTHR14218:SF15">
    <property type="entry name" value="TRIPEPTIDYL-PEPTIDASE 1"/>
    <property type="match status" value="1"/>
</dbReference>
<dbReference type="GO" id="GO:0004175">
    <property type="term" value="F:endopeptidase activity"/>
    <property type="evidence" value="ECO:0007669"/>
    <property type="project" value="TreeGrafter"/>
</dbReference>
<evidence type="ECO:0000313" key="3">
    <source>
        <dbReference type="EMBL" id="KAJ7603895.1"/>
    </source>
</evidence>